<dbReference type="RefSeq" id="WP_229696510.1">
    <property type="nucleotide sequence ID" value="NZ_BMKR01000063.1"/>
</dbReference>
<evidence type="ECO:0000313" key="6">
    <source>
        <dbReference type="Proteomes" id="UP000637643"/>
    </source>
</evidence>
<dbReference type="PRINTS" id="PR00032">
    <property type="entry name" value="HTHARAC"/>
</dbReference>
<dbReference type="InterPro" id="IPR053142">
    <property type="entry name" value="PchR_regulatory_protein"/>
</dbReference>
<proteinExistence type="predicted"/>
<feature type="domain" description="HTH araC/xylS-type" evidence="4">
    <location>
        <begin position="230"/>
        <end position="328"/>
    </location>
</feature>
<name>A0A917D7Z6_9BACL</name>
<keyword evidence="1" id="KW-0805">Transcription regulation</keyword>
<dbReference type="InterPro" id="IPR020449">
    <property type="entry name" value="Tscrpt_reg_AraC-type_HTH"/>
</dbReference>
<keyword evidence="6" id="KW-1185">Reference proteome</keyword>
<reference evidence="5" key="1">
    <citation type="journal article" date="2014" name="Int. J. Syst. Evol. Microbiol.">
        <title>Complete genome sequence of Corynebacterium casei LMG S-19264T (=DSM 44701T), isolated from a smear-ripened cheese.</title>
        <authorList>
            <consortium name="US DOE Joint Genome Institute (JGI-PGF)"/>
            <person name="Walter F."/>
            <person name="Albersmeier A."/>
            <person name="Kalinowski J."/>
            <person name="Ruckert C."/>
        </authorList>
    </citation>
    <scope>NUCLEOTIDE SEQUENCE</scope>
    <source>
        <strain evidence="5">CGMCC 1.16134</strain>
    </source>
</reference>
<accession>A0A917D7Z6</accession>
<dbReference type="EMBL" id="BMKR01000063">
    <property type="protein sequence ID" value="GGG13619.1"/>
    <property type="molecule type" value="Genomic_DNA"/>
</dbReference>
<dbReference type="Pfam" id="PF12833">
    <property type="entry name" value="HTH_18"/>
    <property type="match status" value="1"/>
</dbReference>
<dbReference type="Gene3D" id="1.10.10.60">
    <property type="entry name" value="Homeodomain-like"/>
    <property type="match status" value="1"/>
</dbReference>
<organism evidence="5 6">
    <name type="scientific">Paenibacillus albidus</name>
    <dbReference type="NCBI Taxonomy" id="2041023"/>
    <lineage>
        <taxon>Bacteria</taxon>
        <taxon>Bacillati</taxon>
        <taxon>Bacillota</taxon>
        <taxon>Bacilli</taxon>
        <taxon>Bacillales</taxon>
        <taxon>Paenibacillaceae</taxon>
        <taxon>Paenibacillus</taxon>
    </lineage>
</organism>
<evidence type="ECO:0000313" key="5">
    <source>
        <dbReference type="EMBL" id="GGG13619.1"/>
    </source>
</evidence>
<dbReference type="AlphaFoldDB" id="A0A917D7Z6"/>
<dbReference type="GO" id="GO:0043565">
    <property type="term" value="F:sequence-specific DNA binding"/>
    <property type="evidence" value="ECO:0007669"/>
    <property type="project" value="InterPro"/>
</dbReference>
<evidence type="ECO:0000259" key="4">
    <source>
        <dbReference type="PROSITE" id="PS01124"/>
    </source>
</evidence>
<dbReference type="PROSITE" id="PS01124">
    <property type="entry name" value="HTH_ARAC_FAMILY_2"/>
    <property type="match status" value="1"/>
</dbReference>
<dbReference type="InterPro" id="IPR018060">
    <property type="entry name" value="HTH_AraC"/>
</dbReference>
<dbReference type="PANTHER" id="PTHR47893:SF1">
    <property type="entry name" value="REGULATORY PROTEIN PCHR"/>
    <property type="match status" value="1"/>
</dbReference>
<evidence type="ECO:0000256" key="2">
    <source>
        <dbReference type="ARBA" id="ARBA00023125"/>
    </source>
</evidence>
<evidence type="ECO:0000256" key="3">
    <source>
        <dbReference type="ARBA" id="ARBA00023163"/>
    </source>
</evidence>
<dbReference type="SMART" id="SM00342">
    <property type="entry name" value="HTH_ARAC"/>
    <property type="match status" value="1"/>
</dbReference>
<dbReference type="Proteomes" id="UP000637643">
    <property type="component" value="Unassembled WGS sequence"/>
</dbReference>
<protein>
    <submittedName>
        <fullName evidence="5">AraC family transcriptional regulator</fullName>
    </submittedName>
</protein>
<gene>
    <name evidence="5" type="ORF">GCM10010912_67530</name>
</gene>
<keyword evidence="2" id="KW-0238">DNA-binding</keyword>
<reference evidence="5" key="2">
    <citation type="submission" date="2020-09" db="EMBL/GenBank/DDBJ databases">
        <authorList>
            <person name="Sun Q."/>
            <person name="Zhou Y."/>
        </authorList>
    </citation>
    <scope>NUCLEOTIDE SEQUENCE</scope>
    <source>
        <strain evidence="5">CGMCC 1.16134</strain>
    </source>
</reference>
<evidence type="ECO:0000256" key="1">
    <source>
        <dbReference type="ARBA" id="ARBA00023015"/>
    </source>
</evidence>
<dbReference type="SUPFAM" id="SSF46689">
    <property type="entry name" value="Homeodomain-like"/>
    <property type="match status" value="1"/>
</dbReference>
<dbReference type="PANTHER" id="PTHR47893">
    <property type="entry name" value="REGULATORY PROTEIN PCHR"/>
    <property type="match status" value="1"/>
</dbReference>
<sequence length="330" mass="37817">MNVHKSNWYEIKNLQITSCPLTNGLNDLYREQPAQLQRLQVPEQIGQGYWERIRVNSFLELLICDMSFHKYTQMSSREQDNSIKWSFCLGDSVDWREEASGRTYELKAGEMSVFGHKPTLALGQYHAGSHIQGITVKMDSSRLPGDQLHPVSQVVMGSMDSADKPFLKHLVTPAMKRILIDIMRCDYEEKLKRIYLEGKVLELTAVCMHESKKGLSAFSKMSQPDIDSLLLAKEILDRDLLSAPSLSQLSRQICLNEFKLKKGFKQLFGLSVHAYIIECRLEAAYHLLETTRMNITTAASMCGFNNPSYFAEKFRQKYGAAPSHYFRNLR</sequence>
<dbReference type="GO" id="GO:0003700">
    <property type="term" value="F:DNA-binding transcription factor activity"/>
    <property type="evidence" value="ECO:0007669"/>
    <property type="project" value="InterPro"/>
</dbReference>
<dbReference type="InterPro" id="IPR009057">
    <property type="entry name" value="Homeodomain-like_sf"/>
</dbReference>
<comment type="caution">
    <text evidence="5">The sequence shown here is derived from an EMBL/GenBank/DDBJ whole genome shotgun (WGS) entry which is preliminary data.</text>
</comment>
<keyword evidence="3" id="KW-0804">Transcription</keyword>